<dbReference type="PANTHER" id="PTHR30461">
    <property type="entry name" value="DNA-INVERTASE FROM LAMBDOID PROPHAGE"/>
    <property type="match status" value="1"/>
</dbReference>
<protein>
    <recommendedName>
        <fullName evidence="12">Recombinase family protein</fullName>
    </recommendedName>
</protein>
<evidence type="ECO:0000259" key="7">
    <source>
        <dbReference type="PROSITE" id="PS51736"/>
    </source>
</evidence>
<gene>
    <name evidence="10" type="ORF">GBA63_09205</name>
</gene>
<dbReference type="Pfam" id="PF07508">
    <property type="entry name" value="Recombinase"/>
    <property type="match status" value="1"/>
</dbReference>
<sequence length="623" mass="70843">MAEKHLTAVPSRAALYVRVSTTRQDDGFSPEAQVRTATEYCDANGFRVVETVKDVDWSGGWSVRPGLDELRDLAEARKIDVVVVAVRDRWARGLLAQVLKEEFEELGVRVVALDSRGDDSPEGQLADGVMDLFSGYEKKRVVRRMFGGKLERARKGQVVATRVPKYGYRNSEDRKTYVVDEEKMAVVRRIFRMIGVEGMTLRSTRKALETEGTPSPSGRPRWVERTIKEIVQNDVYRPHYSKDIAELVTARQMSPEVFADLDPEQPYGVWWFNTRKNVTRPDVEVGPGGRREYRKRRVTTKKPEKDHIAVLVPDAGVPLEWVEAARVYLGSNRFPNSNSPKVFELSGGMLRCERCGMVLQVYHRKERRRKTQPDYFYYRCSTKVREGKDACGVPPSYRREDLDGMAWTFVKTLLSNPELLKKGLDEMVRQEEKLLRGDPAGEARRWLKKAEACEKESGLLLDLYLKGKIDEAAFDAKRIEIEERKDHAMVEAAKSKSRTSRLASLMEARETLVEKYAATTSERLKNLSPEGRQRIYRMMGLRATVDEGPTLLLGGRLIEAIGEEGRTTLENATEIALESGYLKSAGRTPQNTMRARLSVDVRDNPETPFAQTAPGVYRLREPN</sequence>
<dbReference type="GO" id="GO:0006355">
    <property type="term" value="P:regulation of DNA-templated transcription"/>
    <property type="evidence" value="ECO:0007669"/>
    <property type="project" value="InterPro"/>
</dbReference>
<evidence type="ECO:0000259" key="8">
    <source>
        <dbReference type="PROSITE" id="PS51737"/>
    </source>
</evidence>
<keyword evidence="2" id="KW-0238">DNA-binding</keyword>
<dbReference type="InterPro" id="IPR050639">
    <property type="entry name" value="SSR_resolvase"/>
</dbReference>
<evidence type="ECO:0000256" key="6">
    <source>
        <dbReference type="PROSITE-ProRule" id="PRU10137"/>
    </source>
</evidence>
<keyword evidence="4" id="KW-0233">DNA recombination</keyword>
<dbReference type="InterPro" id="IPR011109">
    <property type="entry name" value="DNA_bind_recombinase_dom"/>
</dbReference>
<dbReference type="GO" id="GO:0015074">
    <property type="term" value="P:DNA integration"/>
    <property type="evidence" value="ECO:0007669"/>
    <property type="project" value="UniProtKB-KW"/>
</dbReference>
<dbReference type="PROSITE" id="PS51736">
    <property type="entry name" value="RECOMBINASES_3"/>
    <property type="match status" value="1"/>
</dbReference>
<evidence type="ECO:0000256" key="3">
    <source>
        <dbReference type="ARBA" id="ARBA00023163"/>
    </source>
</evidence>
<dbReference type="PROSITE" id="PS51913">
    <property type="entry name" value="HTH_HARE"/>
    <property type="match status" value="1"/>
</dbReference>
<dbReference type="Proteomes" id="UP000501452">
    <property type="component" value="Chromosome"/>
</dbReference>
<dbReference type="CDD" id="cd00338">
    <property type="entry name" value="Ser_Recombinase"/>
    <property type="match status" value="1"/>
</dbReference>
<evidence type="ECO:0000313" key="10">
    <source>
        <dbReference type="EMBL" id="QIN82809.1"/>
    </source>
</evidence>
<evidence type="ECO:0008006" key="12">
    <source>
        <dbReference type="Google" id="ProtNLM"/>
    </source>
</evidence>
<feature type="active site" description="O-(5'-phospho-DNA)-serine intermediate" evidence="5 6">
    <location>
        <position position="20"/>
    </location>
</feature>
<dbReference type="PANTHER" id="PTHR30461:SF23">
    <property type="entry name" value="DNA RECOMBINASE-RELATED"/>
    <property type="match status" value="1"/>
</dbReference>
<feature type="domain" description="Recombinase" evidence="8">
    <location>
        <begin position="165"/>
        <end position="284"/>
    </location>
</feature>
<evidence type="ECO:0000259" key="9">
    <source>
        <dbReference type="PROSITE" id="PS51913"/>
    </source>
</evidence>
<dbReference type="Gene3D" id="3.90.1750.20">
    <property type="entry name" value="Putative Large Serine Recombinase, Chain B, Domain 2"/>
    <property type="match status" value="1"/>
</dbReference>
<dbReference type="InterPro" id="IPR038109">
    <property type="entry name" value="DNA_bind_recomb_sf"/>
</dbReference>
<dbReference type="SUPFAM" id="SSF53041">
    <property type="entry name" value="Resolvase-like"/>
    <property type="match status" value="1"/>
</dbReference>
<dbReference type="KEGG" id="rub:GBA63_09205"/>
<dbReference type="InterPro" id="IPR006119">
    <property type="entry name" value="Resolv_N"/>
</dbReference>
<evidence type="ECO:0000313" key="11">
    <source>
        <dbReference type="Proteomes" id="UP000501452"/>
    </source>
</evidence>
<dbReference type="InterPro" id="IPR006118">
    <property type="entry name" value="Recombinase_CS"/>
</dbReference>
<dbReference type="PROSITE" id="PS00397">
    <property type="entry name" value="RECOMBINASES_1"/>
    <property type="match status" value="1"/>
</dbReference>
<dbReference type="RefSeq" id="WP_166175514.1">
    <property type="nucleotide sequence ID" value="NZ_CP045119.1"/>
</dbReference>
<evidence type="ECO:0000256" key="4">
    <source>
        <dbReference type="ARBA" id="ARBA00023172"/>
    </source>
</evidence>
<dbReference type="Gene3D" id="3.40.50.1390">
    <property type="entry name" value="Resolvase, N-terminal catalytic domain"/>
    <property type="match status" value="1"/>
</dbReference>
<dbReference type="PROSITE" id="PS51737">
    <property type="entry name" value="RECOMBINASE_DNA_BIND"/>
    <property type="match status" value="1"/>
</dbReference>
<evidence type="ECO:0000256" key="5">
    <source>
        <dbReference type="PIRSR" id="PIRSR606118-50"/>
    </source>
</evidence>
<dbReference type="EMBL" id="CP045119">
    <property type="protein sequence ID" value="QIN82809.1"/>
    <property type="molecule type" value="Genomic_DNA"/>
</dbReference>
<organism evidence="10 11">
    <name type="scientific">Rubrobacter tropicus</name>
    <dbReference type="NCBI Taxonomy" id="2653851"/>
    <lineage>
        <taxon>Bacteria</taxon>
        <taxon>Bacillati</taxon>
        <taxon>Actinomycetota</taxon>
        <taxon>Rubrobacteria</taxon>
        <taxon>Rubrobacterales</taxon>
        <taxon>Rubrobacteraceae</taxon>
        <taxon>Rubrobacter</taxon>
    </lineage>
</organism>
<evidence type="ECO:0000256" key="1">
    <source>
        <dbReference type="ARBA" id="ARBA00022908"/>
    </source>
</evidence>
<dbReference type="InterPro" id="IPR007759">
    <property type="entry name" value="Asxl_HARE-HTH"/>
</dbReference>
<keyword evidence="3" id="KW-0804">Transcription</keyword>
<name>A0A6G8Q8N4_9ACTN</name>
<keyword evidence="1" id="KW-0229">DNA integration</keyword>
<accession>A0A6G8Q8N4</accession>
<dbReference type="InterPro" id="IPR036162">
    <property type="entry name" value="Resolvase-like_N_sf"/>
</dbReference>
<keyword evidence="11" id="KW-1185">Reference proteome</keyword>
<dbReference type="GO" id="GO:0000150">
    <property type="term" value="F:DNA strand exchange activity"/>
    <property type="evidence" value="ECO:0007669"/>
    <property type="project" value="InterPro"/>
</dbReference>
<dbReference type="Pfam" id="PF13408">
    <property type="entry name" value="Zn_ribbon_recom"/>
    <property type="match status" value="1"/>
</dbReference>
<dbReference type="GO" id="GO:0003677">
    <property type="term" value="F:DNA binding"/>
    <property type="evidence" value="ECO:0007669"/>
    <property type="project" value="UniProtKB-KW"/>
</dbReference>
<dbReference type="AlphaFoldDB" id="A0A6G8Q8N4"/>
<dbReference type="Pfam" id="PF00239">
    <property type="entry name" value="Resolvase"/>
    <property type="match status" value="1"/>
</dbReference>
<reference evidence="10 11" key="1">
    <citation type="submission" date="2019-10" db="EMBL/GenBank/DDBJ databases">
        <title>Rubrobacter sp nov SCSIO 52090 isolated from a deep-sea sediment in the South China Sea.</title>
        <authorList>
            <person name="Chen R.W."/>
        </authorList>
    </citation>
    <scope>NUCLEOTIDE SEQUENCE [LARGE SCALE GENOMIC DNA]</scope>
    <source>
        <strain evidence="10 11">SCSIO 52909</strain>
    </source>
</reference>
<proteinExistence type="predicted"/>
<dbReference type="InterPro" id="IPR025827">
    <property type="entry name" value="Zn_ribbon_recom_dom"/>
</dbReference>
<feature type="domain" description="Resolvase/invertase-type recombinase catalytic" evidence="7">
    <location>
        <begin position="12"/>
        <end position="156"/>
    </location>
</feature>
<dbReference type="SMART" id="SM00857">
    <property type="entry name" value="Resolvase"/>
    <property type="match status" value="1"/>
</dbReference>
<evidence type="ECO:0000256" key="2">
    <source>
        <dbReference type="ARBA" id="ARBA00023125"/>
    </source>
</evidence>
<feature type="domain" description="HTH HARE-type" evidence="9">
    <location>
        <begin position="548"/>
        <end position="622"/>
    </location>
</feature>